<organism evidence="3 4">
    <name type="scientific">Harenicola maris</name>
    <dbReference type="NCBI Taxonomy" id="2841044"/>
    <lineage>
        <taxon>Bacteria</taxon>
        <taxon>Pseudomonadati</taxon>
        <taxon>Pseudomonadota</taxon>
        <taxon>Alphaproteobacteria</taxon>
        <taxon>Rhodobacterales</taxon>
        <taxon>Paracoccaceae</taxon>
        <taxon>Harenicola</taxon>
    </lineage>
</organism>
<sequence>MTYPAQAPRGGAYTQAETSYITEDSAAGSPLVRWTGAAVSLALIAGLCVWSYQVISRDVNGIPVVRALDGPMRVSPDDPGGMVTAHQGLSVTEVAAEGAAGQNPDRVALAPDTPALTDEDQTLAALARPPEPRPSELSTAAEADDAALATPETVAAVNLPEDVDTSDPVAVALALAEQLANGAEPLDADAEAEAAAKPAVISGTIPGVRRSPRPSLRPASLRRPASAPATIQNATDLSAPATVQTASLNQTGGITPQEASVPIGTRLVQLGAFDSPDDASRAWAVLSGRFDALMEGKRRIIQEAQSGGRTFYRLRALGFEDIADARQFCAALVAERADCIPVVAR</sequence>
<proteinExistence type="predicted"/>
<evidence type="ECO:0000313" key="3">
    <source>
        <dbReference type="EMBL" id="MBT0957002.1"/>
    </source>
</evidence>
<feature type="region of interest" description="Disordered" evidence="1">
    <location>
        <begin position="204"/>
        <end position="238"/>
    </location>
</feature>
<dbReference type="InterPro" id="IPR007730">
    <property type="entry name" value="SPOR-like_dom"/>
</dbReference>
<evidence type="ECO:0000259" key="2">
    <source>
        <dbReference type="PROSITE" id="PS51724"/>
    </source>
</evidence>
<dbReference type="RefSeq" id="WP_327793180.1">
    <property type="nucleotide sequence ID" value="NZ_JADQAZ010000001.1"/>
</dbReference>
<comment type="caution">
    <text evidence="3">The sequence shown here is derived from an EMBL/GenBank/DDBJ whole genome shotgun (WGS) entry which is preliminary data.</text>
</comment>
<dbReference type="Proteomes" id="UP001315686">
    <property type="component" value="Unassembled WGS sequence"/>
</dbReference>
<dbReference type="EMBL" id="JADQAZ010000001">
    <property type="protein sequence ID" value="MBT0957002.1"/>
    <property type="molecule type" value="Genomic_DNA"/>
</dbReference>
<dbReference type="GO" id="GO:0042834">
    <property type="term" value="F:peptidoglycan binding"/>
    <property type="evidence" value="ECO:0007669"/>
    <property type="project" value="InterPro"/>
</dbReference>
<feature type="compositionally biased region" description="Low complexity" evidence="1">
    <location>
        <begin position="213"/>
        <end position="229"/>
    </location>
</feature>
<name>A0AAP2CPT2_9RHOB</name>
<evidence type="ECO:0000313" key="4">
    <source>
        <dbReference type="Proteomes" id="UP001315686"/>
    </source>
</evidence>
<dbReference type="Pfam" id="PF05036">
    <property type="entry name" value="SPOR"/>
    <property type="match status" value="1"/>
</dbReference>
<reference evidence="3 4" key="1">
    <citation type="journal article" date="2021" name="Arch. Microbiol.">
        <title>Harenicola maris gen. nov., sp. nov. isolated from the Sea of Japan shallow sediments.</title>
        <authorList>
            <person name="Romanenko L.A."/>
            <person name="Kurilenko V.V."/>
            <person name="Chernysheva N.Y."/>
            <person name="Tekutyeva L.A."/>
            <person name="Velansky P.V."/>
            <person name="Svetashev V.I."/>
            <person name="Isaeva M.P."/>
        </authorList>
    </citation>
    <scope>NUCLEOTIDE SEQUENCE [LARGE SCALE GENOMIC DNA]</scope>
    <source>
        <strain evidence="3 4">KMM 3653</strain>
    </source>
</reference>
<evidence type="ECO:0000256" key="1">
    <source>
        <dbReference type="SAM" id="MobiDB-lite"/>
    </source>
</evidence>
<protein>
    <submittedName>
        <fullName evidence="3">SPOR domain-containing protein</fullName>
    </submittedName>
</protein>
<accession>A0AAP2CPT2</accession>
<dbReference type="Gene3D" id="3.30.70.1070">
    <property type="entry name" value="Sporulation related repeat"/>
    <property type="match status" value="1"/>
</dbReference>
<dbReference type="PROSITE" id="PS51724">
    <property type="entry name" value="SPOR"/>
    <property type="match status" value="1"/>
</dbReference>
<dbReference type="AlphaFoldDB" id="A0AAP2CPT2"/>
<feature type="domain" description="SPOR" evidence="2">
    <location>
        <begin position="260"/>
        <end position="345"/>
    </location>
</feature>
<keyword evidence="4" id="KW-1185">Reference proteome</keyword>
<gene>
    <name evidence="3" type="ORF">IV417_06375</name>
</gene>
<dbReference type="InterPro" id="IPR036680">
    <property type="entry name" value="SPOR-like_sf"/>
</dbReference>